<evidence type="ECO:0008006" key="11">
    <source>
        <dbReference type="Google" id="ProtNLM"/>
    </source>
</evidence>
<feature type="transmembrane region" description="Helical" evidence="8">
    <location>
        <begin position="132"/>
        <end position="165"/>
    </location>
</feature>
<protein>
    <recommendedName>
        <fullName evidence="11">DUF2029 domain-containing protein</fullName>
    </recommendedName>
</protein>
<sequence>MPTQPTTGPAYKLFIAVVSTCAALNILALGYLLFTHTRLNCDFMAFWSFPRFAATHPIAQIYDATALQAFQQALYPGFDSFYPYLYAPTLLLPIWWLKNISYGWAEIIWTATGLAALATAVPLAFPRARWAVLAALLASPAALISAATGETAFFTTALLLAGFGALPTRPALAGIAFGLLTLKPQLGVLIPVFLLAHGEWRAIAIASLTALAMAGLSCLAFPPGLWLSWAHTLPQYQANYFASTGLNLNIIVTPAANLVALGVKQHIAWIVQIACFALVAAVVAWLARRGPYRLAVAALLTGTFLAQPHAYAYDSVALTAALAFCLPMRPSAWPLALAALIYLGPLTLLTPAWHWFLYAVPEAALFAAIATLALRPPRGAHSQA</sequence>
<evidence type="ECO:0000256" key="4">
    <source>
        <dbReference type="ARBA" id="ARBA00022692"/>
    </source>
</evidence>
<gene>
    <name evidence="9" type="ORF">HNP71_000784</name>
</gene>
<evidence type="ECO:0000313" key="9">
    <source>
        <dbReference type="EMBL" id="MBB5372546.1"/>
    </source>
</evidence>
<dbReference type="Pfam" id="PF09594">
    <property type="entry name" value="GT87"/>
    <property type="match status" value="1"/>
</dbReference>
<feature type="transmembrane region" description="Helical" evidence="8">
    <location>
        <begin position="103"/>
        <end position="125"/>
    </location>
</feature>
<evidence type="ECO:0000256" key="6">
    <source>
        <dbReference type="ARBA" id="ARBA00023136"/>
    </source>
</evidence>
<keyword evidence="2" id="KW-1003">Cell membrane</keyword>
<dbReference type="EMBL" id="JACHFJ010000002">
    <property type="protein sequence ID" value="MBB5372546.1"/>
    <property type="molecule type" value="Genomic_DNA"/>
</dbReference>
<dbReference type="InterPro" id="IPR018584">
    <property type="entry name" value="GT87"/>
</dbReference>
<accession>A0A840V9Y9</accession>
<evidence type="ECO:0000313" key="10">
    <source>
        <dbReference type="Proteomes" id="UP000553706"/>
    </source>
</evidence>
<comment type="similarity">
    <text evidence="7">Belongs to the glycosyltransferase 87 family.</text>
</comment>
<evidence type="ECO:0000256" key="5">
    <source>
        <dbReference type="ARBA" id="ARBA00022989"/>
    </source>
</evidence>
<evidence type="ECO:0000256" key="7">
    <source>
        <dbReference type="ARBA" id="ARBA00024033"/>
    </source>
</evidence>
<feature type="transmembrane region" description="Helical" evidence="8">
    <location>
        <begin position="238"/>
        <end position="260"/>
    </location>
</feature>
<feature type="transmembrane region" description="Helical" evidence="8">
    <location>
        <begin position="332"/>
        <end position="349"/>
    </location>
</feature>
<comment type="subcellular location">
    <subcellularLocation>
        <location evidence="1">Cell membrane</location>
        <topology evidence="1">Multi-pass membrane protein</topology>
    </subcellularLocation>
</comment>
<feature type="transmembrane region" description="Helical" evidence="8">
    <location>
        <begin position="267"/>
        <end position="286"/>
    </location>
</feature>
<keyword evidence="6 8" id="KW-0472">Membrane</keyword>
<reference evidence="9 10" key="1">
    <citation type="submission" date="2020-08" db="EMBL/GenBank/DDBJ databases">
        <title>Genomic Encyclopedia of Type Strains, Phase IV (KMG-IV): sequencing the most valuable type-strain genomes for metagenomic binning, comparative biology and taxonomic classification.</title>
        <authorList>
            <person name="Goeker M."/>
        </authorList>
    </citation>
    <scope>NUCLEOTIDE SEQUENCE [LARGE SCALE GENOMIC DNA]</scope>
    <source>
        <strain evidence="9 10">DSM 27026</strain>
    </source>
</reference>
<feature type="transmembrane region" description="Helical" evidence="8">
    <location>
        <begin position="171"/>
        <end position="196"/>
    </location>
</feature>
<proteinExistence type="inferred from homology"/>
<evidence type="ECO:0000256" key="8">
    <source>
        <dbReference type="SAM" id="Phobius"/>
    </source>
</evidence>
<keyword evidence="3" id="KW-0808">Transferase</keyword>
<dbReference type="RefSeq" id="WP_183265561.1">
    <property type="nucleotide sequence ID" value="NZ_JACHFJ010000002.1"/>
</dbReference>
<dbReference type="Proteomes" id="UP000553706">
    <property type="component" value="Unassembled WGS sequence"/>
</dbReference>
<evidence type="ECO:0000256" key="1">
    <source>
        <dbReference type="ARBA" id="ARBA00004651"/>
    </source>
</evidence>
<evidence type="ECO:0000256" key="2">
    <source>
        <dbReference type="ARBA" id="ARBA00022475"/>
    </source>
</evidence>
<keyword evidence="10" id="KW-1185">Reference proteome</keyword>
<dbReference type="GO" id="GO:0005886">
    <property type="term" value="C:plasma membrane"/>
    <property type="evidence" value="ECO:0007669"/>
    <property type="project" value="UniProtKB-SubCell"/>
</dbReference>
<organism evidence="9 10">
    <name type="scientific">Acidocella aromatica</name>
    <dbReference type="NCBI Taxonomy" id="1303579"/>
    <lineage>
        <taxon>Bacteria</taxon>
        <taxon>Pseudomonadati</taxon>
        <taxon>Pseudomonadota</taxon>
        <taxon>Alphaproteobacteria</taxon>
        <taxon>Acetobacterales</taxon>
        <taxon>Acidocellaceae</taxon>
        <taxon>Acidocella</taxon>
    </lineage>
</organism>
<dbReference type="GO" id="GO:0016758">
    <property type="term" value="F:hexosyltransferase activity"/>
    <property type="evidence" value="ECO:0007669"/>
    <property type="project" value="InterPro"/>
</dbReference>
<evidence type="ECO:0000256" key="3">
    <source>
        <dbReference type="ARBA" id="ARBA00022679"/>
    </source>
</evidence>
<feature type="transmembrane region" description="Helical" evidence="8">
    <location>
        <begin position="203"/>
        <end position="226"/>
    </location>
</feature>
<feature type="transmembrane region" description="Helical" evidence="8">
    <location>
        <begin position="13"/>
        <end position="34"/>
    </location>
</feature>
<dbReference type="AlphaFoldDB" id="A0A840V9Y9"/>
<comment type="caution">
    <text evidence="9">The sequence shown here is derived from an EMBL/GenBank/DDBJ whole genome shotgun (WGS) entry which is preliminary data.</text>
</comment>
<keyword evidence="5 8" id="KW-1133">Transmembrane helix</keyword>
<name>A0A840V9Y9_9PROT</name>
<keyword evidence="4 8" id="KW-0812">Transmembrane</keyword>